<dbReference type="InterPro" id="IPR050141">
    <property type="entry name" value="GCL_type2/YbdK_subfam"/>
</dbReference>
<reference evidence="7" key="1">
    <citation type="submission" date="2016-10" db="EMBL/GenBank/DDBJ databases">
        <authorList>
            <person name="Varghese N."/>
            <person name="Submissions S."/>
        </authorList>
    </citation>
    <scope>NUCLEOTIDE SEQUENCE [LARGE SCALE GENOMIC DNA]</scope>
    <source>
        <strain evidence="7">DSM 44208</strain>
    </source>
</reference>
<evidence type="ECO:0000256" key="4">
    <source>
        <dbReference type="ARBA" id="ARBA00048819"/>
    </source>
</evidence>
<evidence type="ECO:0000256" key="2">
    <source>
        <dbReference type="ARBA" id="ARBA00022741"/>
    </source>
</evidence>
<comment type="catalytic activity">
    <reaction evidence="4 5">
        <text>L-cysteine + L-glutamate + ATP = gamma-L-glutamyl-L-cysteine + ADP + phosphate + H(+)</text>
        <dbReference type="Rhea" id="RHEA:13285"/>
        <dbReference type="ChEBI" id="CHEBI:15378"/>
        <dbReference type="ChEBI" id="CHEBI:29985"/>
        <dbReference type="ChEBI" id="CHEBI:30616"/>
        <dbReference type="ChEBI" id="CHEBI:35235"/>
        <dbReference type="ChEBI" id="CHEBI:43474"/>
        <dbReference type="ChEBI" id="CHEBI:58173"/>
        <dbReference type="ChEBI" id="CHEBI:456216"/>
        <dbReference type="EC" id="6.3.2.2"/>
    </reaction>
</comment>
<comment type="similarity">
    <text evidence="5">Belongs to the glutamate--cysteine ligase type 2 family. YbdK subfamily.</text>
</comment>
<evidence type="ECO:0000313" key="6">
    <source>
        <dbReference type="EMBL" id="SFP90825.1"/>
    </source>
</evidence>
<dbReference type="InterPro" id="IPR006336">
    <property type="entry name" value="GCS2"/>
</dbReference>
<keyword evidence="1 5" id="KW-0436">Ligase</keyword>
<dbReference type="GO" id="GO:0042398">
    <property type="term" value="P:modified amino acid biosynthetic process"/>
    <property type="evidence" value="ECO:0007669"/>
    <property type="project" value="InterPro"/>
</dbReference>
<dbReference type="NCBIfam" id="NF010041">
    <property type="entry name" value="PRK13517.1-1"/>
    <property type="match status" value="1"/>
</dbReference>
<proteinExistence type="inferred from homology"/>
<dbReference type="InterPro" id="IPR014746">
    <property type="entry name" value="Gln_synth/guanido_kin_cat_dom"/>
</dbReference>
<dbReference type="InterPro" id="IPR011793">
    <property type="entry name" value="YbdK"/>
</dbReference>
<evidence type="ECO:0000313" key="7">
    <source>
        <dbReference type="Proteomes" id="UP000198857"/>
    </source>
</evidence>
<keyword evidence="7" id="KW-1185">Reference proteome</keyword>
<dbReference type="HAMAP" id="MF_01609">
    <property type="entry name" value="Glu_cys_ligase_2"/>
    <property type="match status" value="1"/>
</dbReference>
<protein>
    <recommendedName>
        <fullName evidence="5">Putative glutamate--cysteine ligase 2</fullName>
        <ecNumber evidence="5">6.3.2.2</ecNumber>
    </recommendedName>
    <alternativeName>
        <fullName evidence="5">Gamma-glutamylcysteine synthetase 2</fullName>
        <shortName evidence="5">GCS 2</shortName>
        <shortName evidence="5">Gamma-GCS 2</shortName>
    </alternativeName>
</protein>
<dbReference type="Pfam" id="PF04107">
    <property type="entry name" value="GCS2"/>
    <property type="match status" value="1"/>
</dbReference>
<dbReference type="GO" id="GO:0005524">
    <property type="term" value="F:ATP binding"/>
    <property type="evidence" value="ECO:0007669"/>
    <property type="project" value="UniProtKB-KW"/>
</dbReference>
<dbReference type="AlphaFoldDB" id="A0A1I5U689"/>
<organism evidence="6 7">
    <name type="scientific">Geodermatophilus dictyosporus</name>
    <dbReference type="NCBI Taxonomy" id="1523247"/>
    <lineage>
        <taxon>Bacteria</taxon>
        <taxon>Bacillati</taxon>
        <taxon>Actinomycetota</taxon>
        <taxon>Actinomycetes</taxon>
        <taxon>Geodermatophilales</taxon>
        <taxon>Geodermatophilaceae</taxon>
        <taxon>Geodermatophilus</taxon>
    </lineage>
</organism>
<dbReference type="STRING" id="1523247.SAMN05660464_0104"/>
<dbReference type="GO" id="GO:0004357">
    <property type="term" value="F:glutamate-cysteine ligase activity"/>
    <property type="evidence" value="ECO:0007669"/>
    <property type="project" value="UniProtKB-EC"/>
</dbReference>
<dbReference type="Proteomes" id="UP000198857">
    <property type="component" value="Unassembled WGS sequence"/>
</dbReference>
<gene>
    <name evidence="6" type="ORF">SAMN05660464_0104</name>
</gene>
<dbReference type="PANTHER" id="PTHR36510:SF1">
    <property type="entry name" value="GLUTAMATE--CYSTEINE LIGASE 2-RELATED"/>
    <property type="match status" value="1"/>
</dbReference>
<dbReference type="EC" id="6.3.2.2" evidence="5"/>
<dbReference type="PANTHER" id="PTHR36510">
    <property type="entry name" value="GLUTAMATE--CYSTEINE LIGASE 2-RELATED"/>
    <property type="match status" value="1"/>
</dbReference>
<name>A0A1I5U689_9ACTN</name>
<accession>A0A1I5U689</accession>
<evidence type="ECO:0000256" key="1">
    <source>
        <dbReference type="ARBA" id="ARBA00022598"/>
    </source>
</evidence>
<dbReference type="EMBL" id="FOWQ01000010">
    <property type="protein sequence ID" value="SFP90825.1"/>
    <property type="molecule type" value="Genomic_DNA"/>
</dbReference>
<dbReference type="SUPFAM" id="SSF55931">
    <property type="entry name" value="Glutamine synthetase/guanido kinase"/>
    <property type="match status" value="1"/>
</dbReference>
<keyword evidence="3 5" id="KW-0067">ATP-binding</keyword>
<keyword evidence="2 5" id="KW-0547">Nucleotide-binding</keyword>
<evidence type="ECO:0000256" key="5">
    <source>
        <dbReference type="HAMAP-Rule" id="MF_01609"/>
    </source>
</evidence>
<dbReference type="RefSeq" id="WP_169064632.1">
    <property type="nucleotide sequence ID" value="NZ_FOWQ01000010.1"/>
</dbReference>
<dbReference type="Gene3D" id="3.30.590.20">
    <property type="match status" value="1"/>
</dbReference>
<evidence type="ECO:0000256" key="3">
    <source>
        <dbReference type="ARBA" id="ARBA00022840"/>
    </source>
</evidence>
<comment type="function">
    <text evidence="5">ATP-dependent carboxylate-amine ligase which exhibits weak glutamate--cysteine ligase activity.</text>
</comment>
<dbReference type="NCBIfam" id="TIGR02050">
    <property type="entry name" value="gshA_cyan_rel"/>
    <property type="match status" value="1"/>
</dbReference>
<sequence>MRTDGLQTEGAAVGRTLGVEEEFHLVDPDTLELTPGLRASAAALAGEAGERVHPEISTTQLEIATGVCTTLEQVRSELVAARTEAAAAAKRDGLLLLAASTHPWSSWHSMPVTPGERYQAMVGRWAGLARQQDICGCHVHVGVPDLDTAVAVLDRARPYIPVLLAMTASSPFHDGVDTGYESWRTLWWTRFPHAGAPEPLGDADGYRRVLAGLVASGVVEDGSHLYWDVRPSARLPTVEFRLADVCTTLDDAVLHAALVRSLVRVLAGRAARGEPVPEVRPEVLRAARWRAARSGLSGPLFDPLRAELVEPREAVAALLTELAGDLADAGEEDEVRAMVQELLGRGTSAARQRSTWLRTGDRRAVAEQVVREGAAGRV</sequence>